<evidence type="ECO:0000313" key="2">
    <source>
        <dbReference type="EMBL" id="SCY46543.1"/>
    </source>
</evidence>
<dbReference type="KEGG" id="tmc:LMI_2318"/>
<evidence type="ECO:0000313" key="3">
    <source>
        <dbReference type="Proteomes" id="UP000032414"/>
    </source>
</evidence>
<keyword evidence="4" id="KW-1185">Reference proteome</keyword>
<reference evidence="2 4" key="3">
    <citation type="submission" date="2016-10" db="EMBL/GenBank/DDBJ databases">
        <authorList>
            <person name="Varghese N."/>
            <person name="Submissions S."/>
        </authorList>
    </citation>
    <scope>NUCLEOTIDE SEQUENCE [LARGE SCALE GENOMIC DNA]</scope>
    <source>
        <strain evidence="2 4">ATCC 33218</strain>
    </source>
</reference>
<sequence>MTLMKDKRLAGTSYVENSFLWDENIRIFFSYYFFKIQINEQYYFMLETTTAESIQRLLNNKTHELGVSFHWAYFQHLSPKDAEKYGLGNKNIIYITEKEGRFLNDFETTDISVKYSPQQIILATRKLCQLIGLDEYAELLIFSHINQIVSGYRTLRNPDTVLGLALANAAKQENLLLISPLIRAFLKNPRCTKIFEAYTQQFSQSQARPLSSCFFDPGSQPRTYTASPKQRHVSPASITGVVPPCPSLGMKPQGLIPPSQPAKTCENHSTFFNRDEAIRRRAFCVSNTLDLTPRPDTTPTRLPSVPAYSIAQPSSTAYLATPPAPLRDFSSFPNDDFTLDASELDSLFEEIDSFLEVQSFPKLI</sequence>
<dbReference type="AlphaFoldDB" id="A0A098GJA6"/>
<reference evidence="3" key="1">
    <citation type="submission" date="2014-09" db="EMBL/GenBank/DDBJ databases">
        <authorList>
            <person name="Gomez-Valero L."/>
        </authorList>
    </citation>
    <scope>NUCLEOTIDE SEQUENCE [LARGE SCALE GENOMIC DNA]</scope>
    <source>
        <strain evidence="3">ATCC33218</strain>
    </source>
</reference>
<protein>
    <submittedName>
        <fullName evidence="1">Uncharacterized protein</fullName>
    </submittedName>
</protein>
<evidence type="ECO:0000313" key="4">
    <source>
        <dbReference type="Proteomes" id="UP000182998"/>
    </source>
</evidence>
<dbReference type="EMBL" id="FMVN01000008">
    <property type="protein sequence ID" value="SCY46543.1"/>
    <property type="molecule type" value="Genomic_DNA"/>
</dbReference>
<dbReference type="EMBL" id="LN614830">
    <property type="protein sequence ID" value="CEG61586.1"/>
    <property type="molecule type" value="Genomic_DNA"/>
</dbReference>
<accession>A0A098GJA6</accession>
<organism evidence="1 3">
    <name type="scientific">Legionella micdadei</name>
    <name type="common">Tatlockia micdadei</name>
    <dbReference type="NCBI Taxonomy" id="451"/>
    <lineage>
        <taxon>Bacteria</taxon>
        <taxon>Pseudomonadati</taxon>
        <taxon>Pseudomonadota</taxon>
        <taxon>Gammaproteobacteria</taxon>
        <taxon>Legionellales</taxon>
        <taxon>Legionellaceae</taxon>
        <taxon>Legionella</taxon>
    </lineage>
</organism>
<proteinExistence type="predicted"/>
<gene>
    <name evidence="1" type="ORF">LMI_2318</name>
    <name evidence="2" type="ORF">SAMN02982997_01793</name>
</gene>
<dbReference type="STRING" id="451.B6N58_04580"/>
<dbReference type="HOGENOM" id="CLU_760602_0_0_6"/>
<dbReference type="Proteomes" id="UP000182998">
    <property type="component" value="Unassembled WGS sequence"/>
</dbReference>
<name>A0A098GJA6_LEGMI</name>
<evidence type="ECO:0000313" key="1">
    <source>
        <dbReference type="EMBL" id="CEG61586.1"/>
    </source>
</evidence>
<dbReference type="PATRIC" id="fig|451.8.peg.2963"/>
<dbReference type="Proteomes" id="UP000032414">
    <property type="component" value="Chromosome I"/>
</dbReference>
<reference evidence="1" key="2">
    <citation type="submission" date="2014-09" db="EMBL/GenBank/DDBJ databases">
        <authorList>
            <person name="GOMEZ-VALERO Laura"/>
        </authorList>
    </citation>
    <scope>NUCLEOTIDE SEQUENCE</scope>
    <source>
        <strain evidence="1">ATCC33218</strain>
    </source>
</reference>